<gene>
    <name evidence="1" type="ORF">SAMN05443661_10622</name>
</gene>
<accession>A0A1I3L698</accession>
<evidence type="ECO:0000313" key="2">
    <source>
        <dbReference type="Proteomes" id="UP000182829"/>
    </source>
</evidence>
<organism evidence="1 2">
    <name type="scientific">Natronobacterium gregoryi</name>
    <dbReference type="NCBI Taxonomy" id="44930"/>
    <lineage>
        <taxon>Archaea</taxon>
        <taxon>Methanobacteriati</taxon>
        <taxon>Methanobacteriota</taxon>
        <taxon>Stenosarchaea group</taxon>
        <taxon>Halobacteria</taxon>
        <taxon>Halobacteriales</taxon>
        <taxon>Natrialbaceae</taxon>
        <taxon>Natronobacterium</taxon>
    </lineage>
</organism>
<proteinExistence type="predicted"/>
<dbReference type="Proteomes" id="UP000182829">
    <property type="component" value="Unassembled WGS sequence"/>
</dbReference>
<sequence length="149" mass="16301">MGSYQTSASHSPASSRSVNSSLLGFARGFGVSNSLCLEVGAPRLVDPRPIPGHIVSRLGTQPRQLQLVLGVRGCLEQLRRRSGCPPVLVDCAVDPRSVFRTTPESVVSIGSRVVLDGNDVRVRQRFAYRTERTRVLQLYTPSARTVRVE</sequence>
<dbReference type="AlphaFoldDB" id="A0A1I3L698"/>
<evidence type="ECO:0000313" key="1">
    <source>
        <dbReference type="EMBL" id="SFI80293.1"/>
    </source>
</evidence>
<protein>
    <submittedName>
        <fullName evidence="1">Uncharacterized protein</fullName>
    </submittedName>
</protein>
<name>A0A1I3L698_9EURY</name>
<dbReference type="EMBL" id="FORO01000006">
    <property type="protein sequence ID" value="SFI80293.1"/>
    <property type="molecule type" value="Genomic_DNA"/>
</dbReference>
<reference evidence="1 2" key="1">
    <citation type="submission" date="2016-10" db="EMBL/GenBank/DDBJ databases">
        <authorList>
            <person name="de Groot N.N."/>
        </authorList>
    </citation>
    <scope>NUCLEOTIDE SEQUENCE [LARGE SCALE GENOMIC DNA]</scope>
    <source>
        <strain evidence="1 2">SP2</strain>
    </source>
</reference>